<organism evidence="2 3">
    <name type="scientific">Macleaya cordata</name>
    <name type="common">Five-seeded plume-poppy</name>
    <name type="synonym">Bocconia cordata</name>
    <dbReference type="NCBI Taxonomy" id="56857"/>
    <lineage>
        <taxon>Eukaryota</taxon>
        <taxon>Viridiplantae</taxon>
        <taxon>Streptophyta</taxon>
        <taxon>Embryophyta</taxon>
        <taxon>Tracheophyta</taxon>
        <taxon>Spermatophyta</taxon>
        <taxon>Magnoliopsida</taxon>
        <taxon>Ranunculales</taxon>
        <taxon>Papaveraceae</taxon>
        <taxon>Papaveroideae</taxon>
        <taxon>Macleaya</taxon>
    </lineage>
</organism>
<dbReference type="EMBL" id="MVGT01000435">
    <property type="protein sequence ID" value="OVA18628.1"/>
    <property type="molecule type" value="Genomic_DNA"/>
</dbReference>
<evidence type="ECO:0000256" key="1">
    <source>
        <dbReference type="SAM" id="Phobius"/>
    </source>
</evidence>
<keyword evidence="1" id="KW-1133">Transmembrane helix</keyword>
<sequence>MEEPTKLFTASSLLMASLFAYSASVQLNDPDWYFWFPLYAFASVVNLLMNNTSYKSKTIRKIAKLDLGLGTFLFLKVVIEDYLINSAKNPNKPAKEKKVKEVAARYVDYGMAMLVGMSYGIPIVFLAFIKEEDVTMR</sequence>
<dbReference type="OrthoDB" id="9924288at2759"/>
<dbReference type="InterPro" id="IPR029377">
    <property type="entry name" value="TMEM220"/>
</dbReference>
<comment type="caution">
    <text evidence="2">The sequence shown here is derived from an EMBL/GenBank/DDBJ whole genome shotgun (WGS) entry which is preliminary data.</text>
</comment>
<dbReference type="Proteomes" id="UP000195402">
    <property type="component" value="Unassembled WGS sequence"/>
</dbReference>
<gene>
    <name evidence="2" type="ORF">BVC80_1831g180</name>
</gene>
<keyword evidence="3" id="KW-1185">Reference proteome</keyword>
<dbReference type="Pfam" id="PF15071">
    <property type="entry name" value="TMEM220"/>
    <property type="match status" value="1"/>
</dbReference>
<keyword evidence="1" id="KW-0812">Transmembrane</keyword>
<dbReference type="AlphaFoldDB" id="A0A200R7G1"/>
<protein>
    <submittedName>
        <fullName evidence="2">Uncharacterized protein</fullName>
    </submittedName>
</protein>
<dbReference type="PANTHER" id="PTHR34262">
    <property type="entry name" value="TRANSMEMBRANE PROTEIN 220"/>
    <property type="match status" value="1"/>
</dbReference>
<accession>A0A200R7G1</accession>
<evidence type="ECO:0000313" key="3">
    <source>
        <dbReference type="Proteomes" id="UP000195402"/>
    </source>
</evidence>
<dbReference type="InParanoid" id="A0A200R7G1"/>
<proteinExistence type="predicted"/>
<reference evidence="2 3" key="1">
    <citation type="journal article" date="2017" name="Mol. Plant">
        <title>The Genome of Medicinal Plant Macleaya cordata Provides New Insights into Benzylisoquinoline Alkaloids Metabolism.</title>
        <authorList>
            <person name="Liu X."/>
            <person name="Liu Y."/>
            <person name="Huang P."/>
            <person name="Ma Y."/>
            <person name="Qing Z."/>
            <person name="Tang Q."/>
            <person name="Cao H."/>
            <person name="Cheng P."/>
            <person name="Zheng Y."/>
            <person name="Yuan Z."/>
            <person name="Zhou Y."/>
            <person name="Liu J."/>
            <person name="Tang Z."/>
            <person name="Zhuo Y."/>
            <person name="Zhang Y."/>
            <person name="Yu L."/>
            <person name="Huang J."/>
            <person name="Yang P."/>
            <person name="Peng Q."/>
            <person name="Zhang J."/>
            <person name="Jiang W."/>
            <person name="Zhang Z."/>
            <person name="Lin K."/>
            <person name="Ro D.K."/>
            <person name="Chen X."/>
            <person name="Xiong X."/>
            <person name="Shang Y."/>
            <person name="Huang S."/>
            <person name="Zeng J."/>
        </authorList>
    </citation>
    <scope>NUCLEOTIDE SEQUENCE [LARGE SCALE GENOMIC DNA]</scope>
    <source>
        <strain evidence="3">cv. BLH2017</strain>
        <tissue evidence="2">Root</tissue>
    </source>
</reference>
<name>A0A200R7G1_MACCD</name>
<feature type="transmembrane region" description="Helical" evidence="1">
    <location>
        <begin position="109"/>
        <end position="129"/>
    </location>
</feature>
<feature type="transmembrane region" description="Helical" evidence="1">
    <location>
        <begin position="32"/>
        <end position="50"/>
    </location>
</feature>
<keyword evidence="1" id="KW-0472">Membrane</keyword>
<dbReference type="PANTHER" id="PTHR34262:SF1">
    <property type="entry name" value="TRANSMEMBRANE PROTEIN 220"/>
    <property type="match status" value="1"/>
</dbReference>
<evidence type="ECO:0000313" key="2">
    <source>
        <dbReference type="EMBL" id="OVA18628.1"/>
    </source>
</evidence>